<proteinExistence type="predicted"/>
<accession>A0A0A9BP46</accession>
<name>A0A0A9BP46_ARUDO</name>
<dbReference type="EMBL" id="GBRH01232186">
    <property type="protein sequence ID" value="JAD65709.1"/>
    <property type="molecule type" value="Transcribed_RNA"/>
</dbReference>
<dbReference type="AlphaFoldDB" id="A0A0A9BP46"/>
<evidence type="ECO:0000313" key="1">
    <source>
        <dbReference type="EMBL" id="JAD65709.1"/>
    </source>
</evidence>
<reference evidence="1" key="1">
    <citation type="submission" date="2014-09" db="EMBL/GenBank/DDBJ databases">
        <authorList>
            <person name="Magalhaes I.L.F."/>
            <person name="Oliveira U."/>
            <person name="Santos F.R."/>
            <person name="Vidigal T.H.D.A."/>
            <person name="Brescovit A.D."/>
            <person name="Santos A.J."/>
        </authorList>
    </citation>
    <scope>NUCLEOTIDE SEQUENCE</scope>
    <source>
        <tissue evidence="1">Shoot tissue taken approximately 20 cm above the soil surface</tissue>
    </source>
</reference>
<organism evidence="1">
    <name type="scientific">Arundo donax</name>
    <name type="common">Giant reed</name>
    <name type="synonym">Donax arundinaceus</name>
    <dbReference type="NCBI Taxonomy" id="35708"/>
    <lineage>
        <taxon>Eukaryota</taxon>
        <taxon>Viridiplantae</taxon>
        <taxon>Streptophyta</taxon>
        <taxon>Embryophyta</taxon>
        <taxon>Tracheophyta</taxon>
        <taxon>Spermatophyta</taxon>
        <taxon>Magnoliopsida</taxon>
        <taxon>Liliopsida</taxon>
        <taxon>Poales</taxon>
        <taxon>Poaceae</taxon>
        <taxon>PACMAD clade</taxon>
        <taxon>Arundinoideae</taxon>
        <taxon>Arundineae</taxon>
        <taxon>Arundo</taxon>
    </lineage>
</organism>
<sequence>MCLFLAFSKSQQCALIISP</sequence>
<reference evidence="1" key="2">
    <citation type="journal article" date="2015" name="Data Brief">
        <title>Shoot transcriptome of the giant reed, Arundo donax.</title>
        <authorList>
            <person name="Barrero R.A."/>
            <person name="Guerrero F.D."/>
            <person name="Moolhuijzen P."/>
            <person name="Goolsby J.A."/>
            <person name="Tidwell J."/>
            <person name="Bellgard S.E."/>
            <person name="Bellgard M.I."/>
        </authorList>
    </citation>
    <scope>NUCLEOTIDE SEQUENCE</scope>
    <source>
        <tissue evidence="1">Shoot tissue taken approximately 20 cm above the soil surface</tissue>
    </source>
</reference>
<protein>
    <submittedName>
        <fullName evidence="1">Uncharacterized protein</fullName>
    </submittedName>
</protein>